<accession>A0A644TL77</accession>
<name>A0A644TL77_9ZZZZ</name>
<dbReference type="GO" id="GO:0016872">
    <property type="term" value="F:intramolecular lyase activity"/>
    <property type="evidence" value="ECO:0007669"/>
    <property type="project" value="InterPro"/>
</dbReference>
<keyword evidence="2 4" id="KW-0413">Isomerase</keyword>
<dbReference type="InterPro" id="IPR023750">
    <property type="entry name" value="RbsD-like_sf"/>
</dbReference>
<organism evidence="4">
    <name type="scientific">bioreactor metagenome</name>
    <dbReference type="NCBI Taxonomy" id="1076179"/>
    <lineage>
        <taxon>unclassified sequences</taxon>
        <taxon>metagenomes</taxon>
        <taxon>ecological metagenomes</taxon>
    </lineage>
</organism>
<dbReference type="SUPFAM" id="SSF102546">
    <property type="entry name" value="RbsD-like"/>
    <property type="match status" value="1"/>
</dbReference>
<evidence type="ECO:0000256" key="3">
    <source>
        <dbReference type="ARBA" id="ARBA00023277"/>
    </source>
</evidence>
<keyword evidence="3" id="KW-0119">Carbohydrate metabolism</keyword>
<dbReference type="PANTHER" id="PTHR37831:SF1">
    <property type="entry name" value="D-RIBOSE PYRANASE"/>
    <property type="match status" value="1"/>
</dbReference>
<gene>
    <name evidence="4" type="primary">rbsD_1</name>
    <name evidence="4" type="ORF">SDC9_13368</name>
</gene>
<dbReference type="GO" id="GO:0019303">
    <property type="term" value="P:D-ribose catabolic process"/>
    <property type="evidence" value="ECO:0007669"/>
    <property type="project" value="TreeGrafter"/>
</dbReference>
<dbReference type="InterPro" id="IPR023064">
    <property type="entry name" value="D-ribose_pyranase"/>
</dbReference>
<dbReference type="HAMAP" id="MF_01661">
    <property type="entry name" value="D_rib_pyranase"/>
    <property type="match status" value="1"/>
</dbReference>
<evidence type="ECO:0000313" key="4">
    <source>
        <dbReference type="EMBL" id="MPL67670.1"/>
    </source>
</evidence>
<reference evidence="4" key="1">
    <citation type="submission" date="2019-08" db="EMBL/GenBank/DDBJ databases">
        <authorList>
            <person name="Kucharzyk K."/>
            <person name="Murdoch R.W."/>
            <person name="Higgins S."/>
            <person name="Loffler F."/>
        </authorList>
    </citation>
    <scope>NUCLEOTIDE SEQUENCE</scope>
</reference>
<evidence type="ECO:0000256" key="1">
    <source>
        <dbReference type="ARBA" id="ARBA00022490"/>
    </source>
</evidence>
<proteinExistence type="inferred from homology"/>
<dbReference type="Pfam" id="PF05025">
    <property type="entry name" value="RbsD_FucU"/>
    <property type="match status" value="1"/>
</dbReference>
<dbReference type="EC" id="5.4.99.62" evidence="4"/>
<dbReference type="EMBL" id="VSSQ01000038">
    <property type="protein sequence ID" value="MPL67670.1"/>
    <property type="molecule type" value="Genomic_DNA"/>
</dbReference>
<evidence type="ECO:0000256" key="2">
    <source>
        <dbReference type="ARBA" id="ARBA00023235"/>
    </source>
</evidence>
<comment type="caution">
    <text evidence="4">The sequence shown here is derived from an EMBL/GenBank/DDBJ whole genome shotgun (WGS) entry which is preliminary data.</text>
</comment>
<dbReference type="GO" id="GO:0048029">
    <property type="term" value="F:monosaccharide binding"/>
    <property type="evidence" value="ECO:0007669"/>
    <property type="project" value="InterPro"/>
</dbReference>
<keyword evidence="1" id="KW-0963">Cytoplasm</keyword>
<dbReference type="GO" id="GO:0062193">
    <property type="term" value="F:D-ribose pyranase activity"/>
    <property type="evidence" value="ECO:0007669"/>
    <property type="project" value="UniProtKB-EC"/>
</dbReference>
<dbReference type="AlphaFoldDB" id="A0A644TL77"/>
<dbReference type="InterPro" id="IPR007721">
    <property type="entry name" value="RbsD_FucU"/>
</dbReference>
<dbReference type="Gene3D" id="3.40.1650.10">
    <property type="entry name" value="RbsD-like domain"/>
    <property type="match status" value="1"/>
</dbReference>
<dbReference type="GO" id="GO:0005829">
    <property type="term" value="C:cytosol"/>
    <property type="evidence" value="ECO:0007669"/>
    <property type="project" value="TreeGrafter"/>
</dbReference>
<dbReference type="PANTHER" id="PTHR37831">
    <property type="entry name" value="D-RIBOSE PYRANASE"/>
    <property type="match status" value="1"/>
</dbReference>
<sequence>MKRHGILNSEIAAVLARLGHTDTICIADCGLPIPAGVLRIDLALRPGLPSFLDVLDAVAADMEIEAVTLAQEIRDCNPSLEAEILSRFPNTELAYLPHENFKAETQACRAVIRTGEVTPYANILLRSGVPF</sequence>
<protein>
    <submittedName>
        <fullName evidence="4">D-ribose pyranase</fullName>
        <ecNumber evidence="4">5.4.99.62</ecNumber>
    </submittedName>
</protein>
<dbReference type="NCBIfam" id="NF008761">
    <property type="entry name" value="PRK11797.1"/>
    <property type="match status" value="1"/>
</dbReference>